<sequence>MREQRLLERITAGDASLHRTHAMRLEVLIASIATHIGCILNTRRASVPANPAFGAPDFTNLAGSLANGDVAQIIDDITGLVRRYEPRLLAPSITLTESSQTVLTLAFVIRGTVALEHQEVPLVLATRVSASGHVSLERG</sequence>
<dbReference type="AlphaFoldDB" id="A0A5E4YD07"/>
<protein>
    <submittedName>
        <fullName evidence="2">Type VI secretion protein</fullName>
    </submittedName>
</protein>
<accession>A0A5E4YD07</accession>
<feature type="domain" description="IraD/Gp25-like" evidence="1">
    <location>
        <begin position="29"/>
        <end position="116"/>
    </location>
</feature>
<dbReference type="SUPFAM" id="SSF160719">
    <property type="entry name" value="gpW/gp25-like"/>
    <property type="match status" value="1"/>
</dbReference>
<dbReference type="NCBIfam" id="TIGR03357">
    <property type="entry name" value="VI_zyme"/>
    <property type="match status" value="1"/>
</dbReference>
<name>A0A5E4YD07_9BURK</name>
<dbReference type="RefSeq" id="WP_150685903.1">
    <property type="nucleotide sequence ID" value="NZ_CABPSI010000005.1"/>
</dbReference>
<proteinExistence type="predicted"/>
<evidence type="ECO:0000313" key="3">
    <source>
        <dbReference type="Proteomes" id="UP000333828"/>
    </source>
</evidence>
<dbReference type="EMBL" id="CABPSI010000005">
    <property type="protein sequence ID" value="VVE46626.1"/>
    <property type="molecule type" value="Genomic_DNA"/>
</dbReference>
<reference evidence="2 3" key="1">
    <citation type="submission" date="2019-08" db="EMBL/GenBank/DDBJ databases">
        <authorList>
            <person name="Peeters C."/>
        </authorList>
    </citation>
    <scope>NUCLEOTIDE SEQUENCE [LARGE SCALE GENOMIC DNA]</scope>
    <source>
        <strain evidence="2 3">LMG 31115</strain>
    </source>
</reference>
<dbReference type="Proteomes" id="UP000333828">
    <property type="component" value="Unassembled WGS sequence"/>
</dbReference>
<dbReference type="InterPro" id="IPR017737">
    <property type="entry name" value="TssE1-like"/>
</dbReference>
<evidence type="ECO:0000259" key="1">
    <source>
        <dbReference type="Pfam" id="PF04965"/>
    </source>
</evidence>
<organism evidence="2 3">
    <name type="scientific">Pandoraea iniqua</name>
    <dbReference type="NCBI Taxonomy" id="2508288"/>
    <lineage>
        <taxon>Bacteria</taxon>
        <taxon>Pseudomonadati</taxon>
        <taxon>Pseudomonadota</taxon>
        <taxon>Betaproteobacteria</taxon>
        <taxon>Burkholderiales</taxon>
        <taxon>Burkholderiaceae</taxon>
        <taxon>Pandoraea</taxon>
    </lineage>
</organism>
<dbReference type="InterPro" id="IPR007048">
    <property type="entry name" value="IraD/Gp25-like"/>
</dbReference>
<dbReference type="Pfam" id="PF04965">
    <property type="entry name" value="GPW_gp25"/>
    <property type="match status" value="1"/>
</dbReference>
<gene>
    <name evidence="2" type="ORF">PIN31115_04423</name>
</gene>
<evidence type="ECO:0000313" key="2">
    <source>
        <dbReference type="EMBL" id="VVE46626.1"/>
    </source>
</evidence>
<dbReference type="Gene3D" id="3.10.450.40">
    <property type="match status" value="1"/>
</dbReference>
<keyword evidence="3" id="KW-1185">Reference proteome</keyword>